<organism evidence="6 7">
    <name type="scientific">Aphidius gifuensis</name>
    <name type="common">Parasitoid wasp</name>
    <dbReference type="NCBI Taxonomy" id="684658"/>
    <lineage>
        <taxon>Eukaryota</taxon>
        <taxon>Metazoa</taxon>
        <taxon>Ecdysozoa</taxon>
        <taxon>Arthropoda</taxon>
        <taxon>Hexapoda</taxon>
        <taxon>Insecta</taxon>
        <taxon>Pterygota</taxon>
        <taxon>Neoptera</taxon>
        <taxon>Endopterygota</taxon>
        <taxon>Hymenoptera</taxon>
        <taxon>Apocrita</taxon>
        <taxon>Ichneumonoidea</taxon>
        <taxon>Braconidae</taxon>
        <taxon>Aphidiinae</taxon>
        <taxon>Aphidius</taxon>
    </lineage>
</organism>
<dbReference type="InterPro" id="IPR045851">
    <property type="entry name" value="AMP-bd_C_sf"/>
</dbReference>
<dbReference type="InterPro" id="IPR000873">
    <property type="entry name" value="AMP-dep_synth/lig_dom"/>
</dbReference>
<keyword evidence="4" id="KW-0576">Peroxisome</keyword>
<keyword evidence="7" id="KW-1185">Reference proteome</keyword>
<dbReference type="SUPFAM" id="SSF56801">
    <property type="entry name" value="Acetyl-CoA synthetase-like"/>
    <property type="match status" value="1"/>
</dbReference>
<reference evidence="6 7" key="1">
    <citation type="submission" date="2020-08" db="EMBL/GenBank/DDBJ databases">
        <title>Aphidius gifuensis genome sequencing and assembly.</title>
        <authorList>
            <person name="Du Z."/>
        </authorList>
    </citation>
    <scope>NUCLEOTIDE SEQUENCE [LARGE SCALE GENOMIC DNA]</scope>
    <source>
        <strain evidence="6">YNYX2018</strain>
        <tissue evidence="6">Adults</tissue>
    </source>
</reference>
<comment type="subcellular location">
    <subcellularLocation>
        <location evidence="1">Peroxisome</location>
    </subcellularLocation>
</comment>
<comment type="caution">
    <text evidence="6">The sequence shown here is derived from an EMBL/GenBank/DDBJ whole genome shotgun (WGS) entry which is preliminary data.</text>
</comment>
<accession>A0A834XM60</accession>
<keyword evidence="3" id="KW-0436">Ligase</keyword>
<evidence type="ECO:0000256" key="3">
    <source>
        <dbReference type="ARBA" id="ARBA00022598"/>
    </source>
</evidence>
<dbReference type="GO" id="GO:0005777">
    <property type="term" value="C:peroxisome"/>
    <property type="evidence" value="ECO:0007669"/>
    <property type="project" value="UniProtKB-SubCell"/>
</dbReference>
<dbReference type="PANTHER" id="PTHR24096:SF149">
    <property type="entry name" value="AMP-BINDING DOMAIN-CONTAINING PROTEIN-RELATED"/>
    <property type="match status" value="1"/>
</dbReference>
<evidence type="ECO:0000256" key="4">
    <source>
        <dbReference type="ARBA" id="ARBA00023140"/>
    </source>
</evidence>
<evidence type="ECO:0000313" key="6">
    <source>
        <dbReference type="EMBL" id="KAF7988087.1"/>
    </source>
</evidence>
<dbReference type="Gene3D" id="3.40.50.12780">
    <property type="entry name" value="N-terminal domain of ligase-like"/>
    <property type="match status" value="1"/>
</dbReference>
<dbReference type="GO" id="GO:0016405">
    <property type="term" value="F:CoA-ligase activity"/>
    <property type="evidence" value="ECO:0007669"/>
    <property type="project" value="TreeGrafter"/>
</dbReference>
<evidence type="ECO:0000256" key="1">
    <source>
        <dbReference type="ARBA" id="ARBA00004275"/>
    </source>
</evidence>
<evidence type="ECO:0000313" key="7">
    <source>
        <dbReference type="Proteomes" id="UP000639338"/>
    </source>
</evidence>
<name>A0A834XM60_APHGI</name>
<proteinExistence type="inferred from homology"/>
<comment type="similarity">
    <text evidence="2">Belongs to the ATP-dependent AMP-binding enzyme family.</text>
</comment>
<protein>
    <recommendedName>
        <fullName evidence="5">AMP-dependent synthetase/ligase domain-containing protein</fullName>
    </recommendedName>
</protein>
<evidence type="ECO:0000259" key="5">
    <source>
        <dbReference type="Pfam" id="PF00501"/>
    </source>
</evidence>
<dbReference type="OrthoDB" id="10253869at2759"/>
<dbReference type="Gene3D" id="3.30.300.30">
    <property type="match status" value="1"/>
</dbReference>
<gene>
    <name evidence="6" type="ORF">HCN44_007581</name>
</gene>
<dbReference type="Proteomes" id="UP000639338">
    <property type="component" value="Unassembled WGS sequence"/>
</dbReference>
<feature type="domain" description="AMP-dependent synthetase/ligase" evidence="5">
    <location>
        <begin position="51"/>
        <end position="396"/>
    </location>
</feature>
<sequence length="511" mass="57833">MKNASSFKIENGIIKGEECPFVDPNYNNCGEMLLEKMKNNVNTVGQVDAETGKEDTFGDMMDRSIRCALWMKNKNLKPGDVVAICTNNHLDSIILCLASLYIGVVFNPWIDFGLTKDVMRHFINLTKPKVLFTNEETIQTVLEVAREENINIEIIVFGSVPGFLSFNDIINKQEKLKVENFECTKFQSVDQPAVILYTSGTSGLQKGVLLSHKSIHGNIKLMANISDASCTALVYSSLCWNTGIICPFSFIAQNSKRIVANDFSGKQLCGFVEKYKINWILLGTSLANRLVTSGEMSKYDMSSIKYLWITGSMFKEETQRKIQKLIPSAHIFQRYGMTEFGGLVVHQTNDEKLNSIGTIARNMQMKIIDIVSGKILGPNETGEACFKSPHMMIEYYNDLEKTREAVDSDGWMHTGDLCYYDENGFIFIVDRLKELLRWDGYHVPTVVVEHLIQTFPGISEKNIEKLVEDNLPDYMRLRAGVKFLDHMPYIASGKINRFELKKIASVNARCQ</sequence>
<dbReference type="PANTHER" id="PTHR24096">
    <property type="entry name" value="LONG-CHAIN-FATTY-ACID--COA LIGASE"/>
    <property type="match status" value="1"/>
</dbReference>
<dbReference type="Pfam" id="PF00501">
    <property type="entry name" value="AMP-binding"/>
    <property type="match status" value="1"/>
</dbReference>
<dbReference type="InterPro" id="IPR042099">
    <property type="entry name" value="ANL_N_sf"/>
</dbReference>
<dbReference type="EMBL" id="JACMRX010000006">
    <property type="protein sequence ID" value="KAF7988087.1"/>
    <property type="molecule type" value="Genomic_DNA"/>
</dbReference>
<evidence type="ECO:0000256" key="2">
    <source>
        <dbReference type="ARBA" id="ARBA00006432"/>
    </source>
</evidence>
<dbReference type="AlphaFoldDB" id="A0A834XM60"/>